<sequence>MIYLAVVVICFAGLGTAETIFPDAIDINISTTESVIDEASNVTSGSKESTHKERENINLYPKKNATTDTLKERVVNTNPALHINEPDTSVRNETTTPASIVDSITQGRDVSNTTVGDFSKKSKKRNNVSTGDTVLESNGCEIWKYGGFPLVGLGIIFNGLSILVFSRKSIRKSTTTVMLTTLAFVDSFNLLNVALAFSLNCAFGISSMLTEQNYWTCKIGIVVLYVMTDLSPWLVALLAIERCIAVTIPHRVSLIMSPAKVKLAVGVTVLILIAANIQLGFIHVFDASSPDQFYCTPSQEYMIYYKEVFVWMDLALLSVIPLSIVIVCNIIILINVIRHHRSRKGMVAMYRTKNSVNSLTLMLVGVSFVLCICTLPHVIFYIFARPLIYNAETDDDTLAFIYKSEFYVTYVLYMNYAVNFWFYVFAGKHFRREVLKMVRCFNASSTEIKTSSTQLATVSNAISETALPNVNTKCEC</sequence>
<gene>
    <name evidence="8" type="ORF">OFUS_LOCUS7607</name>
</gene>
<dbReference type="Proteomes" id="UP000749559">
    <property type="component" value="Unassembled WGS sequence"/>
</dbReference>
<evidence type="ECO:0000256" key="2">
    <source>
        <dbReference type="ARBA" id="ARBA00022692"/>
    </source>
</evidence>
<feature type="domain" description="G-protein coupled receptors family 1 profile" evidence="7">
    <location>
        <begin position="157"/>
        <end position="423"/>
    </location>
</feature>
<dbReference type="EMBL" id="CAIIXF020000004">
    <property type="protein sequence ID" value="CAH1780980.1"/>
    <property type="molecule type" value="Genomic_DNA"/>
</dbReference>
<feature type="chain" id="PRO_5035775817" description="G-protein coupled receptors family 1 profile domain-containing protein" evidence="6">
    <location>
        <begin position="18"/>
        <end position="476"/>
    </location>
</feature>
<feature type="transmembrane region" description="Helical" evidence="5">
    <location>
        <begin position="404"/>
        <end position="426"/>
    </location>
</feature>
<dbReference type="PROSITE" id="PS50262">
    <property type="entry name" value="G_PROTEIN_RECEP_F1_2"/>
    <property type="match status" value="1"/>
</dbReference>
<organism evidence="8 9">
    <name type="scientific">Owenia fusiformis</name>
    <name type="common">Polychaete worm</name>
    <dbReference type="NCBI Taxonomy" id="6347"/>
    <lineage>
        <taxon>Eukaryota</taxon>
        <taxon>Metazoa</taxon>
        <taxon>Spiralia</taxon>
        <taxon>Lophotrochozoa</taxon>
        <taxon>Annelida</taxon>
        <taxon>Polychaeta</taxon>
        <taxon>Sedentaria</taxon>
        <taxon>Canalipalpata</taxon>
        <taxon>Sabellida</taxon>
        <taxon>Oweniida</taxon>
        <taxon>Oweniidae</taxon>
        <taxon>Owenia</taxon>
    </lineage>
</organism>
<name>A0A8S4NKW0_OWEFU</name>
<evidence type="ECO:0000313" key="9">
    <source>
        <dbReference type="Proteomes" id="UP000749559"/>
    </source>
</evidence>
<proteinExistence type="predicted"/>
<evidence type="ECO:0000313" key="8">
    <source>
        <dbReference type="EMBL" id="CAH1780980.1"/>
    </source>
</evidence>
<dbReference type="PRINTS" id="PR00237">
    <property type="entry name" value="GPCRRHODOPSN"/>
</dbReference>
<keyword evidence="2 5" id="KW-0812">Transmembrane</keyword>
<evidence type="ECO:0000256" key="4">
    <source>
        <dbReference type="ARBA" id="ARBA00023136"/>
    </source>
</evidence>
<comment type="subcellular location">
    <subcellularLocation>
        <location evidence="1">Membrane</location>
    </subcellularLocation>
</comment>
<reference evidence="8" key="1">
    <citation type="submission" date="2022-03" db="EMBL/GenBank/DDBJ databases">
        <authorList>
            <person name="Martin C."/>
        </authorList>
    </citation>
    <scope>NUCLEOTIDE SEQUENCE</scope>
</reference>
<feature type="transmembrane region" description="Helical" evidence="5">
    <location>
        <begin position="314"/>
        <end position="337"/>
    </location>
</feature>
<dbReference type="InterPro" id="IPR052954">
    <property type="entry name" value="GPCR-Ligand_Int"/>
</dbReference>
<accession>A0A8S4NKW0</accession>
<dbReference type="Pfam" id="PF00001">
    <property type="entry name" value="7tm_1"/>
    <property type="match status" value="1"/>
</dbReference>
<evidence type="ECO:0000256" key="5">
    <source>
        <dbReference type="SAM" id="Phobius"/>
    </source>
</evidence>
<dbReference type="SUPFAM" id="SSF81321">
    <property type="entry name" value="Family A G protein-coupled receptor-like"/>
    <property type="match status" value="1"/>
</dbReference>
<dbReference type="InterPro" id="IPR000276">
    <property type="entry name" value="GPCR_Rhodpsn"/>
</dbReference>
<feature type="transmembrane region" description="Helical" evidence="5">
    <location>
        <begin position="358"/>
        <end position="384"/>
    </location>
</feature>
<feature type="transmembrane region" description="Helical" evidence="5">
    <location>
        <begin position="142"/>
        <end position="165"/>
    </location>
</feature>
<keyword evidence="9" id="KW-1185">Reference proteome</keyword>
<feature type="transmembrane region" description="Helical" evidence="5">
    <location>
        <begin position="177"/>
        <end position="199"/>
    </location>
</feature>
<keyword evidence="3 5" id="KW-1133">Transmembrane helix</keyword>
<dbReference type="OrthoDB" id="9983318at2759"/>
<keyword evidence="6" id="KW-0732">Signal</keyword>
<evidence type="ECO:0000256" key="6">
    <source>
        <dbReference type="SAM" id="SignalP"/>
    </source>
</evidence>
<dbReference type="GO" id="GO:0016020">
    <property type="term" value="C:membrane"/>
    <property type="evidence" value="ECO:0007669"/>
    <property type="project" value="UniProtKB-SubCell"/>
</dbReference>
<keyword evidence="4 5" id="KW-0472">Membrane</keyword>
<protein>
    <recommendedName>
        <fullName evidence="7">G-protein coupled receptors family 1 profile domain-containing protein</fullName>
    </recommendedName>
</protein>
<feature type="signal peptide" evidence="6">
    <location>
        <begin position="1"/>
        <end position="17"/>
    </location>
</feature>
<evidence type="ECO:0000256" key="3">
    <source>
        <dbReference type="ARBA" id="ARBA00022989"/>
    </source>
</evidence>
<dbReference type="AlphaFoldDB" id="A0A8S4NKW0"/>
<dbReference type="Gene3D" id="1.20.1070.10">
    <property type="entry name" value="Rhodopsin 7-helix transmembrane proteins"/>
    <property type="match status" value="1"/>
</dbReference>
<dbReference type="PANTHER" id="PTHR46641:SF25">
    <property type="entry name" value="CNMAMIDE RECEPTOR-RELATED"/>
    <property type="match status" value="1"/>
</dbReference>
<evidence type="ECO:0000259" key="7">
    <source>
        <dbReference type="PROSITE" id="PS50262"/>
    </source>
</evidence>
<dbReference type="PANTHER" id="PTHR46641">
    <property type="entry name" value="FMRFAMIDE RECEPTOR-RELATED"/>
    <property type="match status" value="1"/>
</dbReference>
<comment type="caution">
    <text evidence="8">The sequence shown here is derived from an EMBL/GenBank/DDBJ whole genome shotgun (WGS) entry which is preliminary data.</text>
</comment>
<feature type="transmembrane region" description="Helical" evidence="5">
    <location>
        <begin position="219"/>
        <end position="240"/>
    </location>
</feature>
<evidence type="ECO:0000256" key="1">
    <source>
        <dbReference type="ARBA" id="ARBA00004370"/>
    </source>
</evidence>
<dbReference type="GO" id="GO:0004930">
    <property type="term" value="F:G protein-coupled receptor activity"/>
    <property type="evidence" value="ECO:0007669"/>
    <property type="project" value="InterPro"/>
</dbReference>
<dbReference type="InterPro" id="IPR017452">
    <property type="entry name" value="GPCR_Rhodpsn_7TM"/>
</dbReference>
<dbReference type="CDD" id="cd14978">
    <property type="entry name" value="7tmA_FMRFamide_R-like"/>
    <property type="match status" value="1"/>
</dbReference>
<feature type="transmembrane region" description="Helical" evidence="5">
    <location>
        <begin position="261"/>
        <end position="284"/>
    </location>
</feature>